<evidence type="ECO:0000313" key="1">
    <source>
        <dbReference type="EMBL" id="SHM24128.1"/>
    </source>
</evidence>
<organism evidence="1 2">
    <name type="scientific">Hymenobacter psychrotolerans DSM 18569</name>
    <dbReference type="NCBI Taxonomy" id="1121959"/>
    <lineage>
        <taxon>Bacteria</taxon>
        <taxon>Pseudomonadati</taxon>
        <taxon>Bacteroidota</taxon>
        <taxon>Cytophagia</taxon>
        <taxon>Cytophagales</taxon>
        <taxon>Hymenobacteraceae</taxon>
        <taxon>Hymenobacter</taxon>
    </lineage>
</organism>
<dbReference type="EMBL" id="FRAS01000044">
    <property type="protein sequence ID" value="SHM24128.1"/>
    <property type="molecule type" value="Genomic_DNA"/>
</dbReference>
<proteinExistence type="predicted"/>
<name>A0A1M7H6W0_9BACT</name>
<reference evidence="2" key="1">
    <citation type="submission" date="2016-11" db="EMBL/GenBank/DDBJ databases">
        <authorList>
            <person name="Varghese N."/>
            <person name="Submissions S."/>
        </authorList>
    </citation>
    <scope>NUCLEOTIDE SEQUENCE [LARGE SCALE GENOMIC DNA]</scope>
    <source>
        <strain evidence="2">DSM 18569</strain>
    </source>
</reference>
<accession>A0A1M7H6W0</accession>
<evidence type="ECO:0000313" key="2">
    <source>
        <dbReference type="Proteomes" id="UP000183947"/>
    </source>
</evidence>
<dbReference type="InterPro" id="IPR046032">
    <property type="entry name" value="DUF5990"/>
</dbReference>
<gene>
    <name evidence="1" type="ORF">SAMN02746009_04170</name>
</gene>
<dbReference type="AlphaFoldDB" id="A0A1M7H6W0"/>
<dbReference type="Proteomes" id="UP000183947">
    <property type="component" value="Unassembled WGS sequence"/>
</dbReference>
<dbReference type="STRING" id="1121959.SAMN02746009_04170"/>
<sequence>MAVQRGTSELIPPLFSTPERLVFEVLLTVSHPTGGAPPWLVGPYAQGPVGARFLYVNAGTYAGQADSGWSRRAKVPLPTLTPELLQHVLSSPELVMQAAILGQARDGGPACATVRLLGNGWVAAPAIVALRMGA</sequence>
<protein>
    <submittedName>
        <fullName evidence="1">Uncharacterized protein</fullName>
    </submittedName>
</protein>
<keyword evidence="2" id="KW-1185">Reference proteome</keyword>
<dbReference type="Pfam" id="PF19452">
    <property type="entry name" value="DUF5990"/>
    <property type="match status" value="1"/>
</dbReference>